<evidence type="ECO:0000313" key="3">
    <source>
        <dbReference type="EMBL" id="SHH42998.1"/>
    </source>
</evidence>
<dbReference type="InterPro" id="IPR001763">
    <property type="entry name" value="Rhodanese-like_dom"/>
</dbReference>
<evidence type="ECO:0000259" key="2">
    <source>
        <dbReference type="PROSITE" id="PS50206"/>
    </source>
</evidence>
<dbReference type="Gene3D" id="3.40.250.10">
    <property type="entry name" value="Rhodanese-like domain"/>
    <property type="match status" value="2"/>
</dbReference>
<keyword evidence="1" id="KW-0677">Repeat</keyword>
<dbReference type="PANTHER" id="PTHR43855">
    <property type="entry name" value="THIOSULFATE SULFURTRANSFERASE"/>
    <property type="match status" value="1"/>
</dbReference>
<accession>A0A1M5SXL5</accession>
<keyword evidence="3" id="KW-0808">Transferase</keyword>
<feature type="domain" description="Rhodanese" evidence="2">
    <location>
        <begin position="45"/>
        <end position="152"/>
    </location>
</feature>
<gene>
    <name evidence="3" type="ORF">SAMN05443636_2557</name>
</gene>
<dbReference type="CDD" id="cd01449">
    <property type="entry name" value="TST_Repeat_2"/>
    <property type="match status" value="1"/>
</dbReference>
<sequence>MAASADDAGIIRWGTVDRVAMSDYAKDVLVDADWVEERLDEFQSDDPAHRLVEVDVDTEAYDSGHAPGAIGFNWETDLQDQTNRDVLTKEDFEALNAAHGISEDSTVVLYGDNSNWFAAYTYWQYKYYGHDDVKLLDGGREYWVENDYPLTEEVPEFSETSYTADEPDESIRAYRGDVDEAIDAGVPLVDVRSPEEYSGEILAPPGLQETAQRGGHIPGARNISWAAVTNDDGTFKTRDELEELYEDVLSEGDDEIVAYCRIGERSSVAWFALHELVGADQTVNYDGSWTEWGNLVRAPIVTGSEPGGE</sequence>
<reference evidence="3 4" key="1">
    <citation type="submission" date="2016-11" db="EMBL/GenBank/DDBJ databases">
        <authorList>
            <person name="Jaros S."/>
            <person name="Januszkiewicz K."/>
            <person name="Wedrychowicz H."/>
        </authorList>
    </citation>
    <scope>NUCLEOTIDE SEQUENCE [LARGE SCALE GENOMIC DNA]</scope>
    <source>
        <strain evidence="3 4">DSM 9297</strain>
    </source>
</reference>
<dbReference type="InterPro" id="IPR051126">
    <property type="entry name" value="Thiosulfate_sulfurtransferase"/>
</dbReference>
<dbReference type="AlphaFoldDB" id="A0A1M5SXL5"/>
<dbReference type="SUPFAM" id="SSF52821">
    <property type="entry name" value="Rhodanese/Cell cycle control phosphatase"/>
    <property type="match status" value="2"/>
</dbReference>
<dbReference type="EMBL" id="FQWV01000007">
    <property type="protein sequence ID" value="SHH42998.1"/>
    <property type="molecule type" value="Genomic_DNA"/>
</dbReference>
<keyword evidence="3" id="KW-0670">Pyruvate</keyword>
<dbReference type="SMART" id="SM00450">
    <property type="entry name" value="RHOD"/>
    <property type="match status" value="2"/>
</dbReference>
<dbReference type="Proteomes" id="UP000184357">
    <property type="component" value="Unassembled WGS sequence"/>
</dbReference>
<keyword evidence="4" id="KW-1185">Reference proteome</keyword>
<evidence type="ECO:0000256" key="1">
    <source>
        <dbReference type="ARBA" id="ARBA00022737"/>
    </source>
</evidence>
<dbReference type="PROSITE" id="PS50206">
    <property type="entry name" value="RHODANESE_3"/>
    <property type="match status" value="2"/>
</dbReference>
<organism evidence="3 4">
    <name type="scientific">Halobaculum gomorrense</name>
    <dbReference type="NCBI Taxonomy" id="43928"/>
    <lineage>
        <taxon>Archaea</taxon>
        <taxon>Methanobacteriati</taxon>
        <taxon>Methanobacteriota</taxon>
        <taxon>Stenosarchaea group</taxon>
        <taxon>Halobacteria</taxon>
        <taxon>Halobacteriales</taxon>
        <taxon>Haloferacaceae</taxon>
        <taxon>Halobaculum</taxon>
    </lineage>
</organism>
<dbReference type="GO" id="GO:0016740">
    <property type="term" value="F:transferase activity"/>
    <property type="evidence" value="ECO:0007669"/>
    <property type="project" value="UniProtKB-KW"/>
</dbReference>
<name>A0A1M5SXL5_9EURY</name>
<dbReference type="CDD" id="cd01448">
    <property type="entry name" value="TST_Repeat_1"/>
    <property type="match status" value="1"/>
</dbReference>
<proteinExistence type="predicted"/>
<feature type="domain" description="Rhodanese" evidence="2">
    <location>
        <begin position="182"/>
        <end position="301"/>
    </location>
</feature>
<dbReference type="InterPro" id="IPR036873">
    <property type="entry name" value="Rhodanese-like_dom_sf"/>
</dbReference>
<protein>
    <submittedName>
        <fullName evidence="3">Thiosulfate/3-mercaptopyruvate sulfurtransferase</fullName>
    </submittedName>
</protein>
<dbReference type="STRING" id="43928.SAMN05443636_2557"/>
<evidence type="ECO:0000313" key="4">
    <source>
        <dbReference type="Proteomes" id="UP000184357"/>
    </source>
</evidence>
<dbReference type="Pfam" id="PF00581">
    <property type="entry name" value="Rhodanese"/>
    <property type="match status" value="2"/>
</dbReference>
<dbReference type="PANTHER" id="PTHR43855:SF1">
    <property type="entry name" value="THIOSULFATE SULFURTRANSFERASE"/>
    <property type="match status" value="1"/>
</dbReference>